<proteinExistence type="inferred from homology"/>
<dbReference type="InterPro" id="IPR029054">
    <property type="entry name" value="dUTPase-like"/>
</dbReference>
<keyword evidence="5 7" id="KW-0546">Nucleotide metabolism</keyword>
<dbReference type="GO" id="GO:0000287">
    <property type="term" value="F:magnesium ion binding"/>
    <property type="evidence" value="ECO:0007669"/>
    <property type="project" value="UniProtKB-UniRule"/>
</dbReference>
<evidence type="ECO:0000256" key="3">
    <source>
        <dbReference type="ARBA" id="ARBA00022801"/>
    </source>
</evidence>
<comment type="catalytic activity">
    <reaction evidence="6 7">
        <text>dUTP + H2O = dUMP + diphosphate + H(+)</text>
        <dbReference type="Rhea" id="RHEA:10248"/>
        <dbReference type="ChEBI" id="CHEBI:15377"/>
        <dbReference type="ChEBI" id="CHEBI:15378"/>
        <dbReference type="ChEBI" id="CHEBI:33019"/>
        <dbReference type="ChEBI" id="CHEBI:61555"/>
        <dbReference type="ChEBI" id="CHEBI:246422"/>
        <dbReference type="EC" id="3.6.1.23"/>
    </reaction>
</comment>
<sequence>MTTVRVERLPHAEGLPLPAYETTGSAGMDLRAAVPDDQPLTLAPRARALVPTGLKIALEQGFEAQVRPRSGLALKHGVTCLNSPGTIDSDYRGEVGVILANLGHEPFVIRRGERIAQMVIARHEQATMLQVDTLDETARGAGGFGSTGR</sequence>
<comment type="similarity">
    <text evidence="1 7">Belongs to the dUTPase family.</text>
</comment>
<dbReference type="CDD" id="cd07557">
    <property type="entry name" value="trimeric_dUTPase"/>
    <property type="match status" value="1"/>
</dbReference>
<evidence type="ECO:0000256" key="5">
    <source>
        <dbReference type="ARBA" id="ARBA00023080"/>
    </source>
</evidence>
<dbReference type="EC" id="3.6.1.23" evidence="7"/>
<evidence type="ECO:0000259" key="8">
    <source>
        <dbReference type="Pfam" id="PF00692"/>
    </source>
</evidence>
<reference evidence="9 10" key="1">
    <citation type="submission" date="2020-08" db="EMBL/GenBank/DDBJ databases">
        <title>Genomic Encyclopedia of Type Strains, Phase IV (KMG-IV): sequencing the most valuable type-strain genomes for metagenomic binning, comparative biology and taxonomic classification.</title>
        <authorList>
            <person name="Goeker M."/>
        </authorList>
    </citation>
    <scope>NUCLEOTIDE SEQUENCE [LARGE SCALE GENOMIC DNA]</scope>
    <source>
        <strain evidence="9 10">DSM 23960</strain>
    </source>
</reference>
<dbReference type="Proteomes" id="UP000529946">
    <property type="component" value="Unassembled WGS sequence"/>
</dbReference>
<evidence type="ECO:0000256" key="1">
    <source>
        <dbReference type="ARBA" id="ARBA00006581"/>
    </source>
</evidence>
<dbReference type="InterPro" id="IPR033704">
    <property type="entry name" value="dUTPase_trimeric"/>
</dbReference>
<feature type="domain" description="dUTPase-like" evidence="8">
    <location>
        <begin position="16"/>
        <end position="148"/>
    </location>
</feature>
<dbReference type="GO" id="GO:0004170">
    <property type="term" value="F:dUTP diphosphatase activity"/>
    <property type="evidence" value="ECO:0007669"/>
    <property type="project" value="UniProtKB-UniRule"/>
</dbReference>
<dbReference type="InterPro" id="IPR008181">
    <property type="entry name" value="dUTPase"/>
</dbReference>
<feature type="binding site" evidence="7">
    <location>
        <position position="82"/>
    </location>
    <ligand>
        <name>substrate</name>
    </ligand>
</feature>
<comment type="function">
    <text evidence="7">This enzyme is involved in nucleotide metabolism: it produces dUMP, the immediate precursor of thymidine nucleotides and it decreases the intracellular concentration of dUTP so that uracil cannot be incorporated into DNA.</text>
</comment>
<gene>
    <name evidence="7" type="primary">dut</name>
    <name evidence="9" type="ORF">GGR12_000293</name>
</gene>
<evidence type="ECO:0000256" key="7">
    <source>
        <dbReference type="HAMAP-Rule" id="MF_00116"/>
    </source>
</evidence>
<dbReference type="AlphaFoldDB" id="A0A7W6NNG9"/>
<dbReference type="NCBIfam" id="NF001862">
    <property type="entry name" value="PRK00601.1"/>
    <property type="match status" value="1"/>
</dbReference>
<accession>A0A7W6NNG9</accession>
<feature type="binding site" evidence="7">
    <location>
        <begin position="86"/>
        <end position="88"/>
    </location>
    <ligand>
        <name>substrate</name>
    </ligand>
</feature>
<dbReference type="FunFam" id="2.70.40.10:FF:000002">
    <property type="entry name" value="dUTP diphosphatase"/>
    <property type="match status" value="1"/>
</dbReference>
<dbReference type="Pfam" id="PF00692">
    <property type="entry name" value="dUTPase"/>
    <property type="match status" value="1"/>
</dbReference>
<keyword evidence="10" id="KW-1185">Reference proteome</keyword>
<evidence type="ECO:0000313" key="10">
    <source>
        <dbReference type="Proteomes" id="UP000529946"/>
    </source>
</evidence>
<organism evidence="9 10">
    <name type="scientific">Brevundimonas lenta</name>
    <dbReference type="NCBI Taxonomy" id="424796"/>
    <lineage>
        <taxon>Bacteria</taxon>
        <taxon>Pseudomonadati</taxon>
        <taxon>Pseudomonadota</taxon>
        <taxon>Alphaproteobacteria</taxon>
        <taxon>Caulobacterales</taxon>
        <taxon>Caulobacteraceae</taxon>
        <taxon>Brevundimonas</taxon>
    </lineage>
</organism>
<evidence type="ECO:0000256" key="2">
    <source>
        <dbReference type="ARBA" id="ARBA00022723"/>
    </source>
</evidence>
<evidence type="ECO:0000313" key="9">
    <source>
        <dbReference type="EMBL" id="MBB4081454.1"/>
    </source>
</evidence>
<comment type="caution">
    <text evidence="7">Lacks conserved residue(s) required for the propagation of feature annotation.</text>
</comment>
<dbReference type="GO" id="GO:0006226">
    <property type="term" value="P:dUMP biosynthetic process"/>
    <property type="evidence" value="ECO:0007669"/>
    <property type="project" value="UniProtKB-UniRule"/>
</dbReference>
<name>A0A7W6NNG9_9CAUL</name>
<dbReference type="GO" id="GO:0046081">
    <property type="term" value="P:dUTP catabolic process"/>
    <property type="evidence" value="ECO:0007669"/>
    <property type="project" value="InterPro"/>
</dbReference>
<evidence type="ECO:0000256" key="6">
    <source>
        <dbReference type="ARBA" id="ARBA00047686"/>
    </source>
</evidence>
<dbReference type="SUPFAM" id="SSF51283">
    <property type="entry name" value="dUTPase-like"/>
    <property type="match status" value="1"/>
</dbReference>
<comment type="pathway">
    <text evidence="7">Pyrimidine metabolism; dUMP biosynthesis; dUMP from dCTP (dUTP route): step 2/2.</text>
</comment>
<dbReference type="PANTHER" id="PTHR11241:SF0">
    <property type="entry name" value="DEOXYURIDINE 5'-TRIPHOSPHATE NUCLEOTIDOHYDROLASE"/>
    <property type="match status" value="1"/>
</dbReference>
<keyword evidence="4 7" id="KW-0460">Magnesium</keyword>
<dbReference type="NCBIfam" id="TIGR00576">
    <property type="entry name" value="dut"/>
    <property type="match status" value="1"/>
</dbReference>
<dbReference type="PANTHER" id="PTHR11241">
    <property type="entry name" value="DEOXYURIDINE 5'-TRIPHOSPHATE NUCLEOTIDOHYDROLASE"/>
    <property type="match status" value="1"/>
</dbReference>
<feature type="binding site" evidence="7">
    <location>
        <begin position="69"/>
        <end position="71"/>
    </location>
    <ligand>
        <name>substrate</name>
    </ligand>
</feature>
<protein>
    <recommendedName>
        <fullName evidence="7">Deoxyuridine 5'-triphosphate nucleotidohydrolase</fullName>
        <shortName evidence="7">dUTPase</shortName>
        <ecNumber evidence="7">3.6.1.23</ecNumber>
    </recommendedName>
    <alternativeName>
        <fullName evidence="7">dUTP pyrophosphatase</fullName>
    </alternativeName>
</protein>
<dbReference type="EMBL" id="JACIDM010000001">
    <property type="protein sequence ID" value="MBB4081454.1"/>
    <property type="molecule type" value="Genomic_DNA"/>
</dbReference>
<dbReference type="RefSeq" id="WP_183202134.1">
    <property type="nucleotide sequence ID" value="NZ_BAAAER010000002.1"/>
</dbReference>
<comment type="cofactor">
    <cofactor evidence="7">
        <name>Mg(2+)</name>
        <dbReference type="ChEBI" id="CHEBI:18420"/>
    </cofactor>
</comment>
<dbReference type="InterPro" id="IPR036157">
    <property type="entry name" value="dUTPase-like_sf"/>
</dbReference>
<keyword evidence="3 7" id="KW-0378">Hydrolase</keyword>
<dbReference type="HAMAP" id="MF_00116">
    <property type="entry name" value="dUTPase_bact"/>
    <property type="match status" value="1"/>
</dbReference>
<dbReference type="UniPathway" id="UPA00610">
    <property type="reaction ID" value="UER00666"/>
</dbReference>
<evidence type="ECO:0000256" key="4">
    <source>
        <dbReference type="ARBA" id="ARBA00022842"/>
    </source>
</evidence>
<comment type="caution">
    <text evidence="9">The sequence shown here is derived from an EMBL/GenBank/DDBJ whole genome shotgun (WGS) entry which is preliminary data.</text>
</comment>
<keyword evidence="2 7" id="KW-0479">Metal-binding</keyword>
<dbReference type="Gene3D" id="2.70.40.10">
    <property type="match status" value="1"/>
</dbReference>